<name>A0A8J2BH72_9BACT</name>
<sequence>MRSPIRTGCSAWERSECSHFARLSASEARGVIFHPGEGKTFEQDLAKDVLEMIRRLLGSGSMAF</sequence>
<reference evidence="1" key="1">
    <citation type="submission" date="2021-02" db="EMBL/GenBank/DDBJ databases">
        <authorList>
            <person name="Cremers G."/>
            <person name="Picone N."/>
        </authorList>
    </citation>
    <scope>NUCLEOTIDE SEQUENCE</scope>
    <source>
        <strain evidence="1">PQ17</strain>
    </source>
</reference>
<protein>
    <submittedName>
        <fullName evidence="1">Uncharacterized protein</fullName>
    </submittedName>
</protein>
<dbReference type="Proteomes" id="UP000663859">
    <property type="component" value="Unassembled WGS sequence"/>
</dbReference>
<evidence type="ECO:0000313" key="2">
    <source>
        <dbReference type="Proteomes" id="UP000663859"/>
    </source>
</evidence>
<dbReference type="EMBL" id="CAJNOB010000001">
    <property type="protein sequence ID" value="CAF0689283.1"/>
    <property type="molecule type" value="Genomic_DNA"/>
</dbReference>
<dbReference type="AlphaFoldDB" id="A0A8J2BH72"/>
<proteinExistence type="predicted"/>
<evidence type="ECO:0000313" key="1">
    <source>
        <dbReference type="EMBL" id="CAF0689283.1"/>
    </source>
</evidence>
<gene>
    <name evidence="1" type="ORF">MPNT_10171</name>
</gene>
<comment type="caution">
    <text evidence="1">The sequence shown here is derived from an EMBL/GenBank/DDBJ whole genome shotgun (WGS) entry which is preliminary data.</text>
</comment>
<keyword evidence="2" id="KW-1185">Reference proteome</keyword>
<organism evidence="1 2">
    <name type="scientific">Candidatus Methylacidithermus pantelleriae</name>
    <dbReference type="NCBI Taxonomy" id="2744239"/>
    <lineage>
        <taxon>Bacteria</taxon>
        <taxon>Pseudomonadati</taxon>
        <taxon>Verrucomicrobiota</taxon>
        <taxon>Methylacidiphilae</taxon>
        <taxon>Methylacidiphilales</taxon>
        <taxon>Methylacidiphilaceae</taxon>
        <taxon>Candidatus Methylacidithermus</taxon>
    </lineage>
</organism>
<accession>A0A8J2BH72</accession>